<evidence type="ECO:0000256" key="6">
    <source>
        <dbReference type="SAM" id="Phobius"/>
    </source>
</evidence>
<comment type="subcellular location">
    <subcellularLocation>
        <location evidence="2 5">Secreted</location>
        <location evidence="2 5">Cell wall</location>
    </subcellularLocation>
</comment>
<evidence type="ECO:0000256" key="3">
    <source>
        <dbReference type="ARBA" id="ARBA00005784"/>
    </source>
</evidence>
<dbReference type="GO" id="GO:0071555">
    <property type="term" value="P:cell wall organization"/>
    <property type="evidence" value="ECO:0007669"/>
    <property type="project" value="UniProtKB-KW"/>
</dbReference>
<keyword evidence="6" id="KW-0812">Transmembrane</keyword>
<proteinExistence type="inferred from homology"/>
<accession>A0AAQ3JRA4</accession>
<evidence type="ECO:0000313" key="8">
    <source>
        <dbReference type="Proteomes" id="UP001327560"/>
    </source>
</evidence>
<dbReference type="Proteomes" id="UP001327560">
    <property type="component" value="Chromosome 1"/>
</dbReference>
<evidence type="ECO:0000256" key="2">
    <source>
        <dbReference type="ARBA" id="ARBA00004191"/>
    </source>
</evidence>
<evidence type="ECO:0000313" key="7">
    <source>
        <dbReference type="EMBL" id="WOK93767.1"/>
    </source>
</evidence>
<dbReference type="AlphaFoldDB" id="A0AAQ3JRA4"/>
<evidence type="ECO:0000256" key="4">
    <source>
        <dbReference type="ARBA" id="ARBA00022512"/>
    </source>
</evidence>
<dbReference type="GO" id="GO:0016787">
    <property type="term" value="F:hydrolase activity"/>
    <property type="evidence" value="ECO:0007669"/>
    <property type="project" value="UniProtKB-KW"/>
</dbReference>
<keyword evidence="5" id="KW-0964">Secreted</keyword>
<evidence type="ECO:0000256" key="1">
    <source>
        <dbReference type="ARBA" id="ARBA00003534"/>
    </source>
</evidence>
<dbReference type="PANTHER" id="PTHR21562:SF83">
    <property type="entry name" value="PECTIN ACETYLESTERASE 4"/>
    <property type="match status" value="1"/>
</dbReference>
<keyword evidence="6" id="KW-1133">Transmembrane helix</keyword>
<sequence>MVSAISVSTLQRWEVSSMAIGLIHQHRLWWRRRWGAERRYTVGWVLAAFFVGVFLFAGSRIGDTAVGGPRGNPSSDQPLVDLTLVENAKTKGAVCLDGSAPGYHLQRGFGSGADNWLVHLEGGGWCHSVDSCSLRKFTPLGSSEHMERQVPFLGILSNISSQNPDFYNWNKVKVRYCDGASFSGDVESEDQNGTILYFRGQRIWEAIMAELLQKGLANAKQALLTGCSAGGLATFIHCDDFRALLPEETAVKCFADAGFFLNGKDISGKRFIESFYDKVVQLQEVGKRFPDCISRMKPSQCFFAEEIIKSIKTPFFILNAAYDSWQIQNILAPAVSDPQQSWLKCKLSIQNCDSKQMEILQGFRSDLLKSLSEFKQRSDGGMYMNSCFVHCQTIYNVTWHSSNSPRVNNKTIAEAVGDWFFGRKITKDIDCPYPCNPTCFNLKLAQPYRM</sequence>
<dbReference type="EC" id="3.1.1.-" evidence="5"/>
<feature type="transmembrane region" description="Helical" evidence="6">
    <location>
        <begin position="40"/>
        <end position="58"/>
    </location>
</feature>
<name>A0AAQ3JRA4_9LILI</name>
<keyword evidence="5" id="KW-0961">Cell wall biogenesis/degradation</keyword>
<reference evidence="7 8" key="1">
    <citation type="submission" date="2023-10" db="EMBL/GenBank/DDBJ databases">
        <title>Chromosome-scale genome assembly provides insights into flower coloration mechanisms of Canna indica.</title>
        <authorList>
            <person name="Li C."/>
        </authorList>
    </citation>
    <scope>NUCLEOTIDE SEQUENCE [LARGE SCALE GENOMIC DNA]</scope>
    <source>
        <tissue evidence="7">Flower</tissue>
    </source>
</reference>
<keyword evidence="4 5" id="KW-0134">Cell wall</keyword>
<protein>
    <recommendedName>
        <fullName evidence="5">Pectin acetylesterase</fullName>
        <ecNumber evidence="5">3.1.1.-</ecNumber>
    </recommendedName>
</protein>
<keyword evidence="6" id="KW-0472">Membrane</keyword>
<dbReference type="Pfam" id="PF03283">
    <property type="entry name" value="PAE"/>
    <property type="match status" value="1"/>
</dbReference>
<organism evidence="7 8">
    <name type="scientific">Canna indica</name>
    <name type="common">Indian-shot</name>
    <dbReference type="NCBI Taxonomy" id="4628"/>
    <lineage>
        <taxon>Eukaryota</taxon>
        <taxon>Viridiplantae</taxon>
        <taxon>Streptophyta</taxon>
        <taxon>Embryophyta</taxon>
        <taxon>Tracheophyta</taxon>
        <taxon>Spermatophyta</taxon>
        <taxon>Magnoliopsida</taxon>
        <taxon>Liliopsida</taxon>
        <taxon>Zingiberales</taxon>
        <taxon>Cannaceae</taxon>
        <taxon>Canna</taxon>
    </lineage>
</organism>
<keyword evidence="8" id="KW-1185">Reference proteome</keyword>
<gene>
    <name evidence="7" type="ORF">Cni_G02468</name>
</gene>
<comment type="similarity">
    <text evidence="3 5">Belongs to the pectinacetylesterase family.</text>
</comment>
<dbReference type="EMBL" id="CP136890">
    <property type="protein sequence ID" value="WOK93767.1"/>
    <property type="molecule type" value="Genomic_DNA"/>
</dbReference>
<evidence type="ECO:0000256" key="5">
    <source>
        <dbReference type="RuleBase" id="RU363114"/>
    </source>
</evidence>
<comment type="function">
    <text evidence="1 5">Hydrolyzes acetyl esters in homogalacturonan regions of pectin. In type I primary cell wall, galacturonic acid residues of pectin can be acetylated at the O-2 and O-3 positions. Decreasing the degree of acetylation of pectin gels in vitro alters their physical properties.</text>
</comment>
<dbReference type="InterPro" id="IPR004963">
    <property type="entry name" value="PAE/NOTUM"/>
</dbReference>
<dbReference type="PANTHER" id="PTHR21562">
    <property type="entry name" value="NOTUM-RELATED"/>
    <property type="match status" value="1"/>
</dbReference>
<keyword evidence="5" id="KW-0378">Hydrolase</keyword>